<dbReference type="Gene3D" id="3.40.1350.10">
    <property type="match status" value="1"/>
</dbReference>
<reference evidence="3 4" key="1">
    <citation type="submission" date="2018-08" db="EMBL/GenBank/DDBJ databases">
        <title>Neisseria animalis ATCC 49930 complete genome.</title>
        <authorList>
            <person name="Veseli I.A."/>
            <person name="Mascarenhas dos Santos A.C."/>
            <person name="Buttler R."/>
            <person name="Pombert J.-F."/>
        </authorList>
    </citation>
    <scope>NUCLEOTIDE SEQUENCE [LARGE SCALE GENOMIC DNA]</scope>
    <source>
        <strain evidence="3 4">ATCC 49930</strain>
    </source>
</reference>
<dbReference type="SUPFAM" id="SSF52980">
    <property type="entry name" value="Restriction endonuclease-like"/>
    <property type="match status" value="1"/>
</dbReference>
<evidence type="ECO:0000259" key="1">
    <source>
        <dbReference type="Pfam" id="PF04471"/>
    </source>
</evidence>
<dbReference type="Proteomes" id="UP000325536">
    <property type="component" value="Chromosome"/>
</dbReference>
<feature type="domain" description="Restriction system protein Mrr-like N-terminal" evidence="2">
    <location>
        <begin position="15"/>
        <end position="98"/>
    </location>
</feature>
<dbReference type="EMBL" id="CP031699">
    <property type="protein sequence ID" value="QEY23101.1"/>
    <property type="molecule type" value="Genomic_DNA"/>
</dbReference>
<dbReference type="InterPro" id="IPR007560">
    <property type="entry name" value="Restrct_endonuc_IV_Mrr"/>
</dbReference>
<dbReference type="RefSeq" id="WP_123795359.1">
    <property type="nucleotide sequence ID" value="NZ_CP031699.1"/>
</dbReference>
<gene>
    <name evidence="3" type="ORF">D0T90_00090</name>
</gene>
<dbReference type="InterPro" id="IPR052906">
    <property type="entry name" value="Type_IV_Methyl-Rstrct_Enzyme"/>
</dbReference>
<dbReference type="PANTHER" id="PTHR30015:SF7">
    <property type="entry name" value="TYPE IV METHYL-DIRECTED RESTRICTION ENZYME ECOKMRR"/>
    <property type="match status" value="1"/>
</dbReference>
<sequence>MKFEHLKRNEQEKMLMPILIKLLQNLGGKASRKELKHEIKTSVHEIPESVIDETRPAKNGGLYHPFNFVFNFSIINLEMAGFVTFPERGVVALTEKGRMCQVERLDIEEIYTLSRPQWEKRSAKRKKHFSEVSIEEPEYENIEDEDEAAVESWKLQLKQALLNMKPGKFEMFCRALVKKMGVDIDETKGISATRDGGIDGYGYIVSDDFRTSRVAIQAKRWQDKQRIGTPEIDKFTGAMVNNNAEFGIFITTASFSRDAEKYAREGKYPITLIDGDRIIELVEKYKLYITPVTTYQLDGFYLEEN</sequence>
<feature type="domain" description="Restriction endonuclease type IV Mrr" evidence="1">
    <location>
        <begin position="162"/>
        <end position="281"/>
    </location>
</feature>
<evidence type="ECO:0000313" key="3">
    <source>
        <dbReference type="EMBL" id="QEY23101.1"/>
    </source>
</evidence>
<proteinExistence type="predicted"/>
<dbReference type="GO" id="GO:0009307">
    <property type="term" value="P:DNA restriction-modification system"/>
    <property type="evidence" value="ECO:0007669"/>
    <property type="project" value="InterPro"/>
</dbReference>
<dbReference type="KEGG" id="naq:D0T90_00090"/>
<dbReference type="GO" id="GO:0003677">
    <property type="term" value="F:DNA binding"/>
    <property type="evidence" value="ECO:0007669"/>
    <property type="project" value="InterPro"/>
</dbReference>
<dbReference type="InterPro" id="IPR025745">
    <property type="entry name" value="Mrr-like_N_dom"/>
</dbReference>
<dbReference type="AlphaFoldDB" id="A0A5P3MQM2"/>
<dbReference type="GO" id="GO:0015666">
    <property type="term" value="F:restriction endodeoxyribonuclease activity"/>
    <property type="evidence" value="ECO:0007669"/>
    <property type="project" value="TreeGrafter"/>
</dbReference>
<accession>A0A5P3MQM2</accession>
<dbReference type="InterPro" id="IPR011335">
    <property type="entry name" value="Restrct_endonuc-II-like"/>
</dbReference>
<dbReference type="Pfam" id="PF14338">
    <property type="entry name" value="Mrr_N"/>
    <property type="match status" value="1"/>
</dbReference>
<dbReference type="InterPro" id="IPR011856">
    <property type="entry name" value="tRNA_endonuc-like_dom_sf"/>
</dbReference>
<evidence type="ECO:0000313" key="4">
    <source>
        <dbReference type="Proteomes" id="UP000325536"/>
    </source>
</evidence>
<dbReference type="PANTHER" id="PTHR30015">
    <property type="entry name" value="MRR RESTRICTION SYSTEM PROTEIN"/>
    <property type="match status" value="1"/>
</dbReference>
<organism evidence="3 4">
    <name type="scientific">Neisseria animalis</name>
    <dbReference type="NCBI Taxonomy" id="492"/>
    <lineage>
        <taxon>Bacteria</taxon>
        <taxon>Pseudomonadati</taxon>
        <taxon>Pseudomonadota</taxon>
        <taxon>Betaproteobacteria</taxon>
        <taxon>Neisseriales</taxon>
        <taxon>Neisseriaceae</taxon>
        <taxon>Neisseria</taxon>
    </lineage>
</organism>
<dbReference type="OrthoDB" id="9781481at2"/>
<protein>
    <submittedName>
        <fullName evidence="3">Mrr restriction system protein</fullName>
    </submittedName>
</protein>
<dbReference type="Pfam" id="PF04471">
    <property type="entry name" value="Mrr_cat"/>
    <property type="match status" value="1"/>
</dbReference>
<keyword evidence="4" id="KW-1185">Reference proteome</keyword>
<name>A0A5P3MQM2_NEIAN</name>
<evidence type="ECO:0000259" key="2">
    <source>
        <dbReference type="Pfam" id="PF14338"/>
    </source>
</evidence>